<dbReference type="Proteomes" id="UP001464555">
    <property type="component" value="Unassembled WGS sequence"/>
</dbReference>
<evidence type="ECO:0000313" key="3">
    <source>
        <dbReference type="Proteomes" id="UP001464555"/>
    </source>
</evidence>
<reference evidence="2 3" key="1">
    <citation type="submission" date="2024-04" db="EMBL/GenBank/DDBJ databases">
        <title>Flavobacterium sp. DGU11 16S ribosomal RNA gene Genome sequencing and assembly.</title>
        <authorList>
            <person name="Park S."/>
        </authorList>
    </citation>
    <scope>NUCLEOTIDE SEQUENCE [LARGE SCALE GENOMIC DNA]</scope>
    <source>
        <strain evidence="2 3">DGU11</strain>
    </source>
</reference>
<protein>
    <recommendedName>
        <fullName evidence="4">Lipocalin-like domain-containing protein</fullName>
    </recommendedName>
</protein>
<evidence type="ECO:0000313" key="2">
    <source>
        <dbReference type="EMBL" id="MEL1245421.1"/>
    </source>
</evidence>
<evidence type="ECO:0000256" key="1">
    <source>
        <dbReference type="SAM" id="SignalP"/>
    </source>
</evidence>
<name>A0ABU9HZ49_9FLAO</name>
<feature type="chain" id="PRO_5046002606" description="Lipocalin-like domain-containing protein" evidence="1">
    <location>
        <begin position="20"/>
        <end position="157"/>
    </location>
</feature>
<evidence type="ECO:0008006" key="4">
    <source>
        <dbReference type="Google" id="ProtNLM"/>
    </source>
</evidence>
<accession>A0ABU9HZ49</accession>
<dbReference type="EMBL" id="JBBYHR010000008">
    <property type="protein sequence ID" value="MEL1245421.1"/>
    <property type="molecule type" value="Genomic_DNA"/>
</dbReference>
<proteinExistence type="predicted"/>
<keyword evidence="3" id="KW-1185">Reference proteome</keyword>
<sequence length="157" mass="17301">MKKTILLFVACFTTALASAQTITETDLLGDWKICAFDINGIFWDFKSDTVKLPPELASSLGESQKAAMIADVKYGLSEYKNGTMVFKKGYYLEQSMAGDEASGTYTIEKKGDLYVIKITNDDAKNTVETVGIKLVDDQLHISMPDEIGGMTILIFCK</sequence>
<organism evidence="2 3">
    <name type="scientific">Flavobacterium arundinis</name>
    <dbReference type="NCBI Taxonomy" id="3139143"/>
    <lineage>
        <taxon>Bacteria</taxon>
        <taxon>Pseudomonadati</taxon>
        <taxon>Bacteroidota</taxon>
        <taxon>Flavobacteriia</taxon>
        <taxon>Flavobacteriales</taxon>
        <taxon>Flavobacteriaceae</taxon>
        <taxon>Flavobacterium</taxon>
    </lineage>
</organism>
<gene>
    <name evidence="2" type="ORF">AAEO56_14195</name>
</gene>
<feature type="signal peptide" evidence="1">
    <location>
        <begin position="1"/>
        <end position="19"/>
    </location>
</feature>
<dbReference type="RefSeq" id="WP_341697734.1">
    <property type="nucleotide sequence ID" value="NZ_JBBYHR010000008.1"/>
</dbReference>
<keyword evidence="1" id="KW-0732">Signal</keyword>
<comment type="caution">
    <text evidence="2">The sequence shown here is derived from an EMBL/GenBank/DDBJ whole genome shotgun (WGS) entry which is preliminary data.</text>
</comment>